<accession>A0A323UHD8</accession>
<proteinExistence type="predicted"/>
<keyword evidence="2" id="KW-0472">Membrane</keyword>
<reference evidence="3 4" key="1">
    <citation type="submission" date="2018-06" db="EMBL/GenBank/DDBJ databases">
        <title>Draft Whole-Genome Sequence of the purple photosynthetic bacterium Rhodospeudomonas palustris XCP.</title>
        <authorList>
            <person name="Rayyan A."/>
            <person name="Meyer T.E."/>
            <person name="Kyndt J.A."/>
        </authorList>
    </citation>
    <scope>NUCLEOTIDE SEQUENCE [LARGE SCALE GENOMIC DNA]</scope>
    <source>
        <strain evidence="3 4">XCP</strain>
    </source>
</reference>
<evidence type="ECO:0000313" key="4">
    <source>
        <dbReference type="Proteomes" id="UP000248134"/>
    </source>
</evidence>
<sequence length="64" mass="6707">MSEISSSSPSRGGHHVPLQGNGAESPHPPQPSPWSILRMGLASRMATAFAASAVLWALVLLAMR</sequence>
<dbReference type="RefSeq" id="WP_110787727.1">
    <property type="nucleotide sequence ID" value="NZ_QKQS01000023.1"/>
</dbReference>
<dbReference type="AlphaFoldDB" id="A0A323UHD8"/>
<dbReference type="EMBL" id="QKQS01000023">
    <property type="protein sequence ID" value="PZA11637.1"/>
    <property type="molecule type" value="Genomic_DNA"/>
</dbReference>
<evidence type="ECO:0000256" key="2">
    <source>
        <dbReference type="SAM" id="Phobius"/>
    </source>
</evidence>
<gene>
    <name evidence="3" type="ORF">DNX69_19625</name>
</gene>
<organism evidence="3 4">
    <name type="scientific">Rhodopseudomonas palustris</name>
    <dbReference type="NCBI Taxonomy" id="1076"/>
    <lineage>
        <taxon>Bacteria</taxon>
        <taxon>Pseudomonadati</taxon>
        <taxon>Pseudomonadota</taxon>
        <taxon>Alphaproteobacteria</taxon>
        <taxon>Hyphomicrobiales</taxon>
        <taxon>Nitrobacteraceae</taxon>
        <taxon>Rhodopseudomonas</taxon>
    </lineage>
</organism>
<dbReference type="Proteomes" id="UP000248134">
    <property type="component" value="Unassembled WGS sequence"/>
</dbReference>
<feature type="compositionally biased region" description="Low complexity" evidence="1">
    <location>
        <begin position="1"/>
        <end position="10"/>
    </location>
</feature>
<evidence type="ECO:0000256" key="1">
    <source>
        <dbReference type="SAM" id="MobiDB-lite"/>
    </source>
</evidence>
<keyword evidence="2" id="KW-0812">Transmembrane</keyword>
<name>A0A323UHD8_RHOPL</name>
<feature type="region of interest" description="Disordered" evidence="1">
    <location>
        <begin position="1"/>
        <end position="35"/>
    </location>
</feature>
<evidence type="ECO:0000313" key="3">
    <source>
        <dbReference type="EMBL" id="PZA11637.1"/>
    </source>
</evidence>
<comment type="caution">
    <text evidence="3">The sequence shown here is derived from an EMBL/GenBank/DDBJ whole genome shotgun (WGS) entry which is preliminary data.</text>
</comment>
<keyword evidence="2" id="KW-1133">Transmembrane helix</keyword>
<feature type="transmembrane region" description="Helical" evidence="2">
    <location>
        <begin position="41"/>
        <end position="63"/>
    </location>
</feature>
<protein>
    <submittedName>
        <fullName evidence="3">Uncharacterized protein</fullName>
    </submittedName>
</protein>